<keyword evidence="5 23" id="KW-0808">Transferase</keyword>
<evidence type="ECO:0000259" key="22">
    <source>
        <dbReference type="PROSITE" id="PS50839"/>
    </source>
</evidence>
<keyword evidence="4 15" id="KW-0597">Phosphoprotein</keyword>
<dbReference type="InterPro" id="IPR005467">
    <property type="entry name" value="His_kinase_dom"/>
</dbReference>
<feature type="transmembrane region" description="Helical" evidence="17">
    <location>
        <begin position="19"/>
        <end position="36"/>
    </location>
</feature>
<evidence type="ECO:0000259" key="20">
    <source>
        <dbReference type="PROSITE" id="PS50112"/>
    </source>
</evidence>
<keyword evidence="16" id="KW-0175">Coiled coil</keyword>
<dbReference type="Gene3D" id="3.40.50.2300">
    <property type="match status" value="1"/>
</dbReference>
<evidence type="ECO:0000256" key="7">
    <source>
        <dbReference type="ARBA" id="ARBA00022741"/>
    </source>
</evidence>
<dbReference type="Pfam" id="PF03924">
    <property type="entry name" value="CHASE"/>
    <property type="match status" value="1"/>
</dbReference>
<dbReference type="CDD" id="cd00082">
    <property type="entry name" value="HisKA"/>
    <property type="match status" value="1"/>
</dbReference>
<feature type="domain" description="CHASE" evidence="22">
    <location>
        <begin position="116"/>
        <end position="253"/>
    </location>
</feature>
<dbReference type="InterPro" id="IPR000700">
    <property type="entry name" value="PAS-assoc_C"/>
</dbReference>
<dbReference type="SUPFAM" id="SSF52172">
    <property type="entry name" value="CheY-like"/>
    <property type="match status" value="1"/>
</dbReference>
<evidence type="ECO:0000256" key="17">
    <source>
        <dbReference type="SAM" id="Phobius"/>
    </source>
</evidence>
<feature type="domain" description="Histidine kinase" evidence="18">
    <location>
        <begin position="614"/>
        <end position="833"/>
    </location>
</feature>
<sequence>MALNKISAGWLRRLGNRTYLPALLALAVVCAAGYYAERQNDTIHYQSERARVQQQAGLMKSSLEGQLNGDYQRLRGLAAMLATEPDMPQARFSQIAEQVLMGQTAIRHIAAAPGLVVSLIYPIKGNEPAIGLDYTKTAAQREAAYRVRDSGEMVLAGPVNLVQGGTGFIYRLPIFTGPEDKKKFWGILSAVVETKTLYAETGVTGGAQTLEIALTGKDGTGAAGQQFLGTEEIPAGEPVLMDINLPVGSWQLAARPAGGWQAQPGNLWQLRLALLAAGTLIVFPTFLAGRLSAARQTVIGQLRRREAELEAVSRRLEIAVKTSRVGIWECDAGNKRVSWDSRMHELYGVPREQGPLAGSAWIARLHPQDRDRVVKSLEAAERAKTNFASEFRILLDDGSVKHIRALASPFTDTQGRSWMIGVNWNVSEDVRLREELIHANQALSERNTELKEGKRALEEAHAELQKQQAELHRLSLVAKHASDSIILTDGSRKILWVNDAFTRATGYGADEAIGRTPSDLLDGPATDLSVVREMNRHKERGIRYHNEVLNYTKAGEEVWFDTNIVPVTGADGEVDLIIGIERDITRSKQRERELAEAKLAAEHADRAKSEFLANMSHEIRTPMNGIIGMADLLAEADLTADDQQNVETIRSSAQALLKIINDILDLSRLEAGKFAISREDFNLRDCIGGAADLFRPKALEKGLSMQVSYANGLPEWLHGDDGRLRQILVNLIGNAVKFTPDGKIAVRVSHAGADRCRLVVEVEDSGIGISEAQASHIFDRFTQADAATTKAFGGTGLGLTISSMLAKRMGGGISVQSQPGKGSCFRLELQMSPASQAPDTEAPALPDAAPQLRPCRVLLAEDNQTNRLLVRKFLRGQPVDLQEAGNGRAAVEMCRELEPDVILMDMSMPELDGISATQEIRSLPIRQPVIVALTANAFSSDRQACLDAGMDHFLAKPVKKTVLLHTLAAVLAEAEDTQRRPRASA</sequence>
<dbReference type="GO" id="GO:0005524">
    <property type="term" value="F:ATP binding"/>
    <property type="evidence" value="ECO:0007669"/>
    <property type="project" value="UniProtKB-KW"/>
</dbReference>
<dbReference type="Pfam" id="PF08447">
    <property type="entry name" value="PAS_3"/>
    <property type="match status" value="1"/>
</dbReference>
<feature type="domain" description="PAC" evidence="21">
    <location>
        <begin position="387"/>
        <end position="438"/>
    </location>
</feature>
<accession>A0A0P1HWA1</accession>
<dbReference type="FunFam" id="3.30.565.10:FF:000010">
    <property type="entry name" value="Sensor histidine kinase RcsC"/>
    <property type="match status" value="1"/>
</dbReference>
<evidence type="ECO:0000256" key="15">
    <source>
        <dbReference type="PROSITE-ProRule" id="PRU00169"/>
    </source>
</evidence>
<dbReference type="SUPFAM" id="SSF55874">
    <property type="entry name" value="ATPase domain of HSP90 chaperone/DNA topoisomerase II/histidine kinase"/>
    <property type="match status" value="1"/>
</dbReference>
<evidence type="ECO:0000256" key="16">
    <source>
        <dbReference type="SAM" id="Coils"/>
    </source>
</evidence>
<feature type="domain" description="Response regulatory" evidence="19">
    <location>
        <begin position="856"/>
        <end position="971"/>
    </location>
</feature>
<dbReference type="Gene3D" id="3.30.565.10">
    <property type="entry name" value="Histidine kinase-like ATPase, C-terminal domain"/>
    <property type="match status" value="1"/>
</dbReference>
<evidence type="ECO:0000259" key="18">
    <source>
        <dbReference type="PROSITE" id="PS50109"/>
    </source>
</evidence>
<dbReference type="CDD" id="cd16922">
    <property type="entry name" value="HATPase_EvgS-ArcB-TorS-like"/>
    <property type="match status" value="1"/>
</dbReference>
<feature type="domain" description="PAS" evidence="20">
    <location>
        <begin position="470"/>
        <end position="516"/>
    </location>
</feature>
<keyword evidence="8 23" id="KW-0418">Kinase</keyword>
<comment type="subcellular location">
    <subcellularLocation>
        <location evidence="2">Membrane</location>
    </subcellularLocation>
</comment>
<feature type="modified residue" description="4-aspartylphosphate" evidence="15">
    <location>
        <position position="905"/>
    </location>
</feature>
<evidence type="ECO:0000256" key="9">
    <source>
        <dbReference type="ARBA" id="ARBA00022840"/>
    </source>
</evidence>
<dbReference type="InterPro" id="IPR035965">
    <property type="entry name" value="PAS-like_dom_sf"/>
</dbReference>
<dbReference type="Gene3D" id="1.10.287.130">
    <property type="match status" value="1"/>
</dbReference>
<dbReference type="Pfam" id="PF00512">
    <property type="entry name" value="HisKA"/>
    <property type="match status" value="1"/>
</dbReference>
<dbReference type="SUPFAM" id="SSF47384">
    <property type="entry name" value="Homodimeric domain of signal transducing histidine kinase"/>
    <property type="match status" value="1"/>
</dbReference>
<dbReference type="PANTHER" id="PTHR43047">
    <property type="entry name" value="TWO-COMPONENT HISTIDINE PROTEIN KINASE"/>
    <property type="match status" value="1"/>
</dbReference>
<dbReference type="PROSITE" id="PS50112">
    <property type="entry name" value="PAS"/>
    <property type="match status" value="1"/>
</dbReference>
<dbReference type="InterPro" id="IPR004358">
    <property type="entry name" value="Sig_transdc_His_kin-like_C"/>
</dbReference>
<dbReference type="InterPro" id="IPR013655">
    <property type="entry name" value="PAS_fold_3"/>
</dbReference>
<dbReference type="CDD" id="cd17546">
    <property type="entry name" value="REC_hyHK_CKI1_RcsC-like"/>
    <property type="match status" value="1"/>
</dbReference>
<dbReference type="SMART" id="SM00086">
    <property type="entry name" value="PAC"/>
    <property type="match status" value="2"/>
</dbReference>
<evidence type="ECO:0000313" key="23">
    <source>
        <dbReference type="EMBL" id="CUH99325.1"/>
    </source>
</evidence>
<dbReference type="GO" id="GO:0000155">
    <property type="term" value="F:phosphorelay sensor kinase activity"/>
    <property type="evidence" value="ECO:0007669"/>
    <property type="project" value="InterPro"/>
</dbReference>
<evidence type="ECO:0000259" key="19">
    <source>
        <dbReference type="PROSITE" id="PS50110"/>
    </source>
</evidence>
<dbReference type="InterPro" id="IPR011006">
    <property type="entry name" value="CheY-like_superfamily"/>
</dbReference>
<dbReference type="SMART" id="SM00388">
    <property type="entry name" value="HisKA"/>
    <property type="match status" value="1"/>
</dbReference>
<dbReference type="SUPFAM" id="SSF55785">
    <property type="entry name" value="PYP-like sensor domain (PAS domain)"/>
    <property type="match status" value="2"/>
</dbReference>
<dbReference type="GO" id="GO:0016020">
    <property type="term" value="C:membrane"/>
    <property type="evidence" value="ECO:0007669"/>
    <property type="project" value="UniProtKB-SubCell"/>
</dbReference>
<dbReference type="RefSeq" id="WP_058285473.1">
    <property type="nucleotide sequence ID" value="NZ_CYSR01000011.1"/>
</dbReference>
<keyword evidence="12 17" id="KW-0472">Membrane</keyword>
<dbReference type="InterPro" id="IPR042240">
    <property type="entry name" value="CHASE_sf"/>
</dbReference>
<dbReference type="NCBIfam" id="TIGR00229">
    <property type="entry name" value="sensory_box"/>
    <property type="match status" value="2"/>
</dbReference>
<evidence type="ECO:0000256" key="8">
    <source>
        <dbReference type="ARBA" id="ARBA00022777"/>
    </source>
</evidence>
<dbReference type="STRING" id="1396826.PHA8399_01441"/>
<comment type="catalytic activity">
    <reaction evidence="1">
        <text>ATP + protein L-histidine = ADP + protein N-phospho-L-histidine.</text>
        <dbReference type="EC" id="2.7.13.3"/>
    </reaction>
</comment>
<protein>
    <recommendedName>
        <fullName evidence="14">Sensory/regulatory protein RpfC</fullName>
        <ecNumber evidence="3">2.7.13.3</ecNumber>
    </recommendedName>
</protein>
<feature type="domain" description="PAC" evidence="21">
    <location>
        <begin position="544"/>
        <end position="596"/>
    </location>
</feature>
<dbReference type="AlphaFoldDB" id="A0A0P1HWA1"/>
<dbReference type="EMBL" id="CYSR01000011">
    <property type="protein sequence ID" value="CUH99325.1"/>
    <property type="molecule type" value="Genomic_DNA"/>
</dbReference>
<dbReference type="Proteomes" id="UP000051326">
    <property type="component" value="Unassembled WGS sequence"/>
</dbReference>
<evidence type="ECO:0000256" key="11">
    <source>
        <dbReference type="ARBA" id="ARBA00023012"/>
    </source>
</evidence>
<evidence type="ECO:0000256" key="13">
    <source>
        <dbReference type="ARBA" id="ARBA00064003"/>
    </source>
</evidence>
<evidence type="ECO:0000256" key="12">
    <source>
        <dbReference type="ARBA" id="ARBA00023136"/>
    </source>
</evidence>
<keyword evidence="7" id="KW-0547">Nucleotide-binding</keyword>
<dbReference type="InterPro" id="IPR036097">
    <property type="entry name" value="HisK_dim/P_sf"/>
</dbReference>
<dbReference type="InterPro" id="IPR036890">
    <property type="entry name" value="HATPase_C_sf"/>
</dbReference>
<keyword evidence="11" id="KW-0902">Two-component regulatory system</keyword>
<evidence type="ECO:0000256" key="1">
    <source>
        <dbReference type="ARBA" id="ARBA00000085"/>
    </source>
</evidence>
<evidence type="ECO:0000256" key="2">
    <source>
        <dbReference type="ARBA" id="ARBA00004370"/>
    </source>
</evidence>
<dbReference type="InterPro" id="IPR003661">
    <property type="entry name" value="HisK_dim/P_dom"/>
</dbReference>
<dbReference type="CDD" id="cd00130">
    <property type="entry name" value="PAS"/>
    <property type="match status" value="2"/>
</dbReference>
<dbReference type="SMART" id="SM00448">
    <property type="entry name" value="REC"/>
    <property type="match status" value="1"/>
</dbReference>
<dbReference type="Pfam" id="PF00072">
    <property type="entry name" value="Response_reg"/>
    <property type="match status" value="1"/>
</dbReference>
<dbReference type="SMART" id="SM01079">
    <property type="entry name" value="CHASE"/>
    <property type="match status" value="1"/>
</dbReference>
<dbReference type="EC" id="2.7.13.3" evidence="3"/>
<dbReference type="InterPro" id="IPR001610">
    <property type="entry name" value="PAC"/>
</dbReference>
<dbReference type="PROSITE" id="PS50109">
    <property type="entry name" value="HIS_KIN"/>
    <property type="match status" value="1"/>
</dbReference>
<keyword evidence="6 17" id="KW-0812">Transmembrane</keyword>
<keyword evidence="10 17" id="KW-1133">Transmembrane helix</keyword>
<dbReference type="PROSITE" id="PS50113">
    <property type="entry name" value="PAC"/>
    <property type="match status" value="2"/>
</dbReference>
<evidence type="ECO:0000313" key="24">
    <source>
        <dbReference type="Proteomes" id="UP000051326"/>
    </source>
</evidence>
<evidence type="ECO:0000256" key="3">
    <source>
        <dbReference type="ARBA" id="ARBA00012438"/>
    </source>
</evidence>
<evidence type="ECO:0000256" key="10">
    <source>
        <dbReference type="ARBA" id="ARBA00022989"/>
    </source>
</evidence>
<proteinExistence type="predicted"/>
<dbReference type="PANTHER" id="PTHR43047:SF64">
    <property type="entry name" value="HISTIDINE KINASE CONTAINING CHEY-HOMOLOGOUS RECEIVER DOMAIN AND PAS DOMAIN-RELATED"/>
    <property type="match status" value="1"/>
</dbReference>
<gene>
    <name evidence="23" type="primary">luxQ_2</name>
    <name evidence="23" type="ORF">PHA8399_01441</name>
</gene>
<dbReference type="PROSITE" id="PS50110">
    <property type="entry name" value="RESPONSE_REGULATORY"/>
    <property type="match status" value="1"/>
</dbReference>
<dbReference type="Gene3D" id="3.30.450.350">
    <property type="entry name" value="CHASE domain"/>
    <property type="match status" value="1"/>
</dbReference>
<dbReference type="FunFam" id="1.10.287.130:FF:000002">
    <property type="entry name" value="Two-component osmosensing histidine kinase"/>
    <property type="match status" value="1"/>
</dbReference>
<dbReference type="PRINTS" id="PR00344">
    <property type="entry name" value="BCTRLSENSOR"/>
</dbReference>
<dbReference type="SMART" id="SM00387">
    <property type="entry name" value="HATPase_c"/>
    <property type="match status" value="1"/>
</dbReference>
<dbReference type="Pfam" id="PF02518">
    <property type="entry name" value="HATPase_c"/>
    <property type="match status" value="1"/>
</dbReference>
<dbReference type="PROSITE" id="PS50839">
    <property type="entry name" value="CHASE"/>
    <property type="match status" value="1"/>
</dbReference>
<dbReference type="SMART" id="SM00091">
    <property type="entry name" value="PAS"/>
    <property type="match status" value="2"/>
</dbReference>
<dbReference type="InterPro" id="IPR000014">
    <property type="entry name" value="PAS"/>
</dbReference>
<dbReference type="InterPro" id="IPR003594">
    <property type="entry name" value="HATPase_dom"/>
</dbReference>
<name>A0A0P1HWA1_9RHOB</name>
<dbReference type="Gene3D" id="3.30.450.20">
    <property type="entry name" value="PAS domain"/>
    <property type="match status" value="2"/>
</dbReference>
<dbReference type="Pfam" id="PF13426">
    <property type="entry name" value="PAS_9"/>
    <property type="match status" value="1"/>
</dbReference>
<feature type="coiled-coil region" evidence="16">
    <location>
        <begin position="440"/>
        <end position="477"/>
    </location>
</feature>
<dbReference type="InterPro" id="IPR006189">
    <property type="entry name" value="CHASE_dom"/>
</dbReference>
<organism evidence="23 24">
    <name type="scientific">Leisingera aquaemixtae</name>
    <dbReference type="NCBI Taxonomy" id="1396826"/>
    <lineage>
        <taxon>Bacteria</taxon>
        <taxon>Pseudomonadati</taxon>
        <taxon>Pseudomonadota</taxon>
        <taxon>Alphaproteobacteria</taxon>
        <taxon>Rhodobacterales</taxon>
        <taxon>Roseobacteraceae</taxon>
        <taxon>Leisingera</taxon>
    </lineage>
</organism>
<dbReference type="InterPro" id="IPR001789">
    <property type="entry name" value="Sig_transdc_resp-reg_receiver"/>
</dbReference>
<evidence type="ECO:0000256" key="14">
    <source>
        <dbReference type="ARBA" id="ARBA00068150"/>
    </source>
</evidence>
<evidence type="ECO:0000256" key="5">
    <source>
        <dbReference type="ARBA" id="ARBA00022679"/>
    </source>
</evidence>
<evidence type="ECO:0000256" key="4">
    <source>
        <dbReference type="ARBA" id="ARBA00022553"/>
    </source>
</evidence>
<comment type="subunit">
    <text evidence="13">At low DSF concentrations, interacts with RpfF.</text>
</comment>
<reference evidence="23 24" key="1">
    <citation type="submission" date="2015-09" db="EMBL/GenBank/DDBJ databases">
        <authorList>
            <consortium name="Swine Surveillance"/>
        </authorList>
    </citation>
    <scope>NUCLEOTIDE SEQUENCE [LARGE SCALE GENOMIC DNA]</scope>
    <source>
        <strain evidence="23 24">CECT 8399</strain>
    </source>
</reference>
<keyword evidence="9" id="KW-0067">ATP-binding</keyword>
<evidence type="ECO:0000259" key="21">
    <source>
        <dbReference type="PROSITE" id="PS50113"/>
    </source>
</evidence>
<evidence type="ECO:0000256" key="6">
    <source>
        <dbReference type="ARBA" id="ARBA00022692"/>
    </source>
</evidence>